<organism evidence="2">
    <name type="scientific">Oryza glumipatula</name>
    <dbReference type="NCBI Taxonomy" id="40148"/>
    <lineage>
        <taxon>Eukaryota</taxon>
        <taxon>Viridiplantae</taxon>
        <taxon>Streptophyta</taxon>
        <taxon>Embryophyta</taxon>
        <taxon>Tracheophyta</taxon>
        <taxon>Spermatophyta</taxon>
        <taxon>Magnoliopsida</taxon>
        <taxon>Liliopsida</taxon>
        <taxon>Poales</taxon>
        <taxon>Poaceae</taxon>
        <taxon>BOP clade</taxon>
        <taxon>Oryzoideae</taxon>
        <taxon>Oryzeae</taxon>
        <taxon>Oryzinae</taxon>
        <taxon>Oryza</taxon>
    </lineage>
</organism>
<reference evidence="2" key="1">
    <citation type="submission" date="2013-08" db="EMBL/GenBank/DDBJ databases">
        <title>Oryza genome evolution.</title>
        <authorList>
            <person name="Wing R.A."/>
            <person name="Panaud O."/>
            <person name="Oliveira A.C."/>
        </authorList>
    </citation>
    <scope>NUCLEOTIDE SEQUENCE</scope>
</reference>
<accession>A0A0D9Y9V9</accession>
<proteinExistence type="predicted"/>
<name>A0A0D9Y9V9_9ORYZ</name>
<feature type="compositionally biased region" description="Basic and acidic residues" evidence="1">
    <location>
        <begin position="31"/>
        <end position="54"/>
    </location>
</feature>
<sequence>MDGGRAQAVLAGAGQVRQGGLAEHIAQLRHLADADAGGEPRAEVLHPPQLHEPRPPPLQHPRHHQRHRRRSGRRAAGRPDHRPPGHGQPRGGGAGPAGHEAPPPPPPGRRAAAHAHVQRRAHGPPRRRPHGARRRRHAGDVPAGPRAVRRARRLPGATGQDAPMTRHGRT</sequence>
<feature type="region of interest" description="Disordered" evidence="1">
    <location>
        <begin position="31"/>
        <end position="170"/>
    </location>
</feature>
<reference evidence="2" key="3">
    <citation type="submission" date="2018-05" db="EMBL/GenBank/DDBJ databases">
        <title>OgluRS3 (Oryza glumaepatula Reference Sequence Version 3).</title>
        <authorList>
            <person name="Zhang J."/>
            <person name="Kudrna D."/>
            <person name="Lee S."/>
            <person name="Talag J."/>
            <person name="Welchert J."/>
            <person name="Wing R.A."/>
        </authorList>
    </citation>
    <scope>NUCLEOTIDE SEQUENCE [LARGE SCALE GENOMIC DNA]</scope>
</reference>
<evidence type="ECO:0000313" key="3">
    <source>
        <dbReference type="Proteomes" id="UP000026961"/>
    </source>
</evidence>
<feature type="compositionally biased region" description="Basic residues" evidence="1">
    <location>
        <begin position="60"/>
        <end position="76"/>
    </location>
</feature>
<dbReference type="AlphaFoldDB" id="A0A0D9Y9V9"/>
<dbReference type="Proteomes" id="UP000026961">
    <property type="component" value="Chromosome 1"/>
</dbReference>
<dbReference type="EnsemblPlants" id="OGLUM01G21470.1">
    <property type="protein sequence ID" value="OGLUM01G21470.1"/>
    <property type="gene ID" value="OGLUM01G21470"/>
</dbReference>
<evidence type="ECO:0000256" key="1">
    <source>
        <dbReference type="SAM" id="MobiDB-lite"/>
    </source>
</evidence>
<dbReference type="HOGENOM" id="CLU_1573067_0_0_1"/>
<reference evidence="2" key="2">
    <citation type="submission" date="2015-04" db="UniProtKB">
        <authorList>
            <consortium name="EnsemblPlants"/>
        </authorList>
    </citation>
    <scope>IDENTIFICATION</scope>
</reference>
<protein>
    <submittedName>
        <fullName evidence="2">Uncharacterized protein</fullName>
    </submittedName>
</protein>
<dbReference type="Gramene" id="OGLUM01G21470.1">
    <property type="protein sequence ID" value="OGLUM01G21470.1"/>
    <property type="gene ID" value="OGLUM01G21470"/>
</dbReference>
<feature type="compositionally biased region" description="Basic residues" evidence="1">
    <location>
        <begin position="111"/>
        <end position="137"/>
    </location>
</feature>
<keyword evidence="3" id="KW-1185">Reference proteome</keyword>
<evidence type="ECO:0000313" key="2">
    <source>
        <dbReference type="EnsemblPlants" id="OGLUM01G21470.1"/>
    </source>
</evidence>